<dbReference type="InterPro" id="IPR033719">
    <property type="entry name" value="NAGS_kin"/>
</dbReference>
<comment type="caution">
    <text evidence="10">The sequence shown here is derived from an EMBL/GenBank/DDBJ whole genome shotgun (WGS) entry which is preliminary data.</text>
</comment>
<evidence type="ECO:0000259" key="9">
    <source>
        <dbReference type="PROSITE" id="PS51186"/>
    </source>
</evidence>
<comment type="subcellular location">
    <subcellularLocation>
        <location evidence="8">Cytoplasm</location>
    </subcellularLocation>
</comment>
<dbReference type="OMA" id="KRKYNWD"/>
<keyword evidence="3 8" id="KW-0055">Arginine biosynthesis</keyword>
<keyword evidence="4 8" id="KW-0028">Amino-acid biosynthesis</keyword>
<protein>
    <recommendedName>
        <fullName evidence="8">Amino-acid acetyltransferase</fullName>
        <ecNumber evidence="8">2.3.1.1</ecNumber>
    </recommendedName>
    <alternativeName>
        <fullName evidence="8">N-acetylglutamate synthase</fullName>
        <shortName evidence="8">AGS</shortName>
        <shortName evidence="8">NAGS</shortName>
    </alternativeName>
</protein>
<dbReference type="EC" id="2.3.1.1" evidence="8"/>
<evidence type="ECO:0000256" key="6">
    <source>
        <dbReference type="ARBA" id="ARBA00023315"/>
    </source>
</evidence>
<organism evidence="10 11">
    <name type="scientific">Gallibacterium anatis</name>
    <dbReference type="NCBI Taxonomy" id="750"/>
    <lineage>
        <taxon>Bacteria</taxon>
        <taxon>Pseudomonadati</taxon>
        <taxon>Pseudomonadota</taxon>
        <taxon>Gammaproteobacteria</taxon>
        <taxon>Pasteurellales</taxon>
        <taxon>Pasteurellaceae</taxon>
        <taxon>Gallibacterium</taxon>
    </lineage>
</organism>
<evidence type="ECO:0000256" key="4">
    <source>
        <dbReference type="ARBA" id="ARBA00022605"/>
    </source>
</evidence>
<dbReference type="PATRIC" id="fig|1005058.3.peg.529"/>
<comment type="similarity">
    <text evidence="2 8">Belongs to the acetyltransferase family. ArgA subfamily.</text>
</comment>
<dbReference type="InterPro" id="IPR016181">
    <property type="entry name" value="Acyl_CoA_acyltransferase"/>
</dbReference>
<evidence type="ECO:0000256" key="8">
    <source>
        <dbReference type="HAMAP-Rule" id="MF_01105"/>
    </source>
</evidence>
<evidence type="ECO:0000256" key="5">
    <source>
        <dbReference type="ARBA" id="ARBA00022679"/>
    </source>
</evidence>
<dbReference type="OrthoDB" id="9802238at2"/>
<feature type="domain" description="N-acetyltransferase" evidence="9">
    <location>
        <begin position="293"/>
        <end position="429"/>
    </location>
</feature>
<dbReference type="HAMAP" id="MF_01105">
    <property type="entry name" value="N_acetyl_glu_synth"/>
    <property type="match status" value="1"/>
</dbReference>
<dbReference type="InterPro" id="IPR000182">
    <property type="entry name" value="GNAT_dom"/>
</dbReference>
<dbReference type="InterPro" id="IPR001048">
    <property type="entry name" value="Asp/Glu/Uridylate_kinase"/>
</dbReference>
<dbReference type="NCBIfam" id="TIGR01890">
    <property type="entry name" value="N-Ac-Glu-synth"/>
    <property type="match status" value="1"/>
</dbReference>
<evidence type="ECO:0000313" key="11">
    <source>
        <dbReference type="Proteomes" id="UP000092643"/>
    </source>
</evidence>
<dbReference type="GO" id="GO:0006526">
    <property type="term" value="P:L-arginine biosynthetic process"/>
    <property type="evidence" value="ECO:0007669"/>
    <property type="project" value="UniProtKB-UniRule"/>
</dbReference>
<evidence type="ECO:0000256" key="7">
    <source>
        <dbReference type="ARBA" id="ARBA00048372"/>
    </source>
</evidence>
<dbReference type="GO" id="GO:0005737">
    <property type="term" value="C:cytoplasm"/>
    <property type="evidence" value="ECO:0007669"/>
    <property type="project" value="UniProtKB-SubCell"/>
</dbReference>
<keyword evidence="8" id="KW-0963">Cytoplasm</keyword>
<accession>A0A1A7P0F7</accession>
<dbReference type="NCBIfam" id="NF003641">
    <property type="entry name" value="PRK05279.1"/>
    <property type="match status" value="1"/>
</dbReference>
<reference evidence="10 11" key="1">
    <citation type="submission" date="2014-11" db="EMBL/GenBank/DDBJ databases">
        <title>Pan-genome of Gallibacterium spp.</title>
        <authorList>
            <person name="Kudirkiene E."/>
            <person name="Bojesen A.M."/>
        </authorList>
    </citation>
    <scope>NUCLEOTIDE SEQUENCE [LARGE SCALE GENOMIC DNA]</scope>
    <source>
        <strain evidence="10 11">F 279</strain>
    </source>
</reference>
<name>A0A1A7P0F7_9PAST</name>
<keyword evidence="6 8" id="KW-0012">Acyltransferase</keyword>
<dbReference type="InterPro" id="IPR036393">
    <property type="entry name" value="AceGlu_kinase-like_sf"/>
</dbReference>
<sequence length="442" mass="49812">MIRSTELVQWFRQSTPYVTAHRDKTFVIMLDGNTTSSPNFSNIIDDISLLHSLGIKLVIVFGARKQINDALAEAHIAERYHKNIRVTDPQTLHLVKQVVGSLQFDITARLSLRMNNITHNGVPNVVSGNFVIAQPLGVDDGVDYQLSGKVRKIDSEGIKQQLERNAIVVISPIGVSVTGETFNLAFEELAAQIAIKLKAEKVIGFCEKQGIIDENQQVIADLTLLSAEEHLRQFIAKDAYHSSEARFLQTALEACRNGVKRAHLLSYLEDGSLLQELFSRDGIGTQISLESSEIVRIANIKDIPSLLALIHPLEQQGILVKRSREQLEMEIDHYTIIDRDGVIIACAALNPYFEEKMAEMACVAVHPDYRNSSRGDILLSHIQKRAIALGIKKLFVLTTRTVHWFQERGFEIANVEDLPQEKREKYNYQRRSKILIQALEEE</sequence>
<dbReference type="Pfam" id="PF00583">
    <property type="entry name" value="Acetyltransf_1"/>
    <property type="match status" value="1"/>
</dbReference>
<dbReference type="Pfam" id="PF00696">
    <property type="entry name" value="AA_kinase"/>
    <property type="match status" value="1"/>
</dbReference>
<comment type="miscellaneous">
    <text evidence="8">In bacteria which possess the bifunctional enzyme ornithine acetyltransferase/N-acetylglutamate synthase (ArgJ), ArgA fulfills an anaplerotic role.</text>
</comment>
<dbReference type="SUPFAM" id="SSF55729">
    <property type="entry name" value="Acyl-CoA N-acyltransferases (Nat)"/>
    <property type="match status" value="1"/>
</dbReference>
<dbReference type="GO" id="GO:0004042">
    <property type="term" value="F:L-glutamate N-acetyltransferase activity"/>
    <property type="evidence" value="ECO:0007669"/>
    <property type="project" value="UniProtKB-UniRule"/>
</dbReference>
<dbReference type="AlphaFoldDB" id="A0A1A7P0F7"/>
<dbReference type="Proteomes" id="UP000092643">
    <property type="component" value="Unassembled WGS sequence"/>
</dbReference>
<comment type="pathway">
    <text evidence="1 8">Amino-acid biosynthesis; L-arginine biosynthesis; N(2)-acetyl-L-ornithine from L-glutamate: step 1/4.</text>
</comment>
<evidence type="ECO:0000256" key="2">
    <source>
        <dbReference type="ARBA" id="ARBA00009145"/>
    </source>
</evidence>
<dbReference type="PANTHER" id="PTHR30602">
    <property type="entry name" value="AMINO-ACID ACETYLTRANSFERASE"/>
    <property type="match status" value="1"/>
</dbReference>
<proteinExistence type="inferred from homology"/>
<dbReference type="InterPro" id="IPR010167">
    <property type="entry name" value="NH2A_AcTrfase"/>
</dbReference>
<gene>
    <name evidence="8" type="primary">argA</name>
    <name evidence="10" type="ORF">QV03_10495</name>
</gene>
<keyword evidence="5 8" id="KW-0808">Transferase</keyword>
<dbReference type="PANTHER" id="PTHR30602:SF12">
    <property type="entry name" value="AMINO-ACID ACETYLTRANSFERASE NAGS1, CHLOROPLASTIC-RELATED"/>
    <property type="match status" value="1"/>
</dbReference>
<dbReference type="Gene3D" id="3.40.1160.10">
    <property type="entry name" value="Acetylglutamate kinase-like"/>
    <property type="match status" value="1"/>
</dbReference>
<dbReference type="Gene3D" id="3.40.630.30">
    <property type="match status" value="1"/>
</dbReference>
<dbReference type="CDD" id="cd04237">
    <property type="entry name" value="AAK_NAGS-ABP"/>
    <property type="match status" value="1"/>
</dbReference>
<dbReference type="UniPathway" id="UPA00068">
    <property type="reaction ID" value="UER00106"/>
</dbReference>
<dbReference type="PROSITE" id="PS51186">
    <property type="entry name" value="GNAT"/>
    <property type="match status" value="1"/>
</dbReference>
<evidence type="ECO:0000313" key="10">
    <source>
        <dbReference type="EMBL" id="OBW96797.1"/>
    </source>
</evidence>
<dbReference type="PIRSF" id="PIRSF000423">
    <property type="entry name" value="ArgA"/>
    <property type="match status" value="1"/>
</dbReference>
<dbReference type="EMBL" id="JTJO01000057">
    <property type="protein sequence ID" value="OBW96797.1"/>
    <property type="molecule type" value="Genomic_DNA"/>
</dbReference>
<dbReference type="CDD" id="cd04301">
    <property type="entry name" value="NAT_SF"/>
    <property type="match status" value="1"/>
</dbReference>
<evidence type="ECO:0000256" key="1">
    <source>
        <dbReference type="ARBA" id="ARBA00004925"/>
    </source>
</evidence>
<dbReference type="SUPFAM" id="SSF53633">
    <property type="entry name" value="Carbamate kinase-like"/>
    <property type="match status" value="1"/>
</dbReference>
<comment type="catalytic activity">
    <reaction evidence="7 8">
        <text>L-glutamate + acetyl-CoA = N-acetyl-L-glutamate + CoA + H(+)</text>
        <dbReference type="Rhea" id="RHEA:24292"/>
        <dbReference type="ChEBI" id="CHEBI:15378"/>
        <dbReference type="ChEBI" id="CHEBI:29985"/>
        <dbReference type="ChEBI" id="CHEBI:44337"/>
        <dbReference type="ChEBI" id="CHEBI:57287"/>
        <dbReference type="ChEBI" id="CHEBI:57288"/>
        <dbReference type="EC" id="2.3.1.1"/>
    </reaction>
</comment>
<evidence type="ECO:0000256" key="3">
    <source>
        <dbReference type="ARBA" id="ARBA00022571"/>
    </source>
</evidence>